<evidence type="ECO:0000313" key="3">
    <source>
        <dbReference type="Proteomes" id="UP000014216"/>
    </source>
</evidence>
<comment type="caution">
    <text evidence="2">The sequence shown here is derived from an EMBL/GenBank/DDBJ whole genome shotgun (WGS) entry which is preliminary data.</text>
</comment>
<dbReference type="Gene3D" id="1.10.1220.10">
    <property type="entry name" value="Met repressor-like"/>
    <property type="match status" value="1"/>
</dbReference>
<gene>
    <name evidence="2" type="ORF">Dpo_3c00690</name>
</gene>
<sequence>MATQMIIRLESNLKNKVSQLAKAEGKNLSELVRELLEKYTKERDTSAYIDNLWDKIGQNLAQNNISESDIEKAIKQVRSKNA</sequence>
<dbReference type="InterPro" id="IPR002145">
    <property type="entry name" value="CopG"/>
</dbReference>
<organism evidence="2 3">
    <name type="scientific">Desulfotignum phosphitoxidans DSM 13687</name>
    <dbReference type="NCBI Taxonomy" id="1286635"/>
    <lineage>
        <taxon>Bacteria</taxon>
        <taxon>Pseudomonadati</taxon>
        <taxon>Thermodesulfobacteriota</taxon>
        <taxon>Desulfobacteria</taxon>
        <taxon>Desulfobacterales</taxon>
        <taxon>Desulfobacteraceae</taxon>
        <taxon>Desulfotignum</taxon>
    </lineage>
</organism>
<dbReference type="GO" id="GO:0006355">
    <property type="term" value="P:regulation of DNA-templated transcription"/>
    <property type="evidence" value="ECO:0007669"/>
    <property type="project" value="InterPro"/>
</dbReference>
<dbReference type="RefSeq" id="WP_006965255.1">
    <property type="nucleotide sequence ID" value="NZ_APJX01000003.1"/>
</dbReference>
<protein>
    <submittedName>
        <fullName evidence="2">Transcriptional regulator, CopG family</fullName>
    </submittedName>
</protein>
<dbReference type="InterPro" id="IPR013321">
    <property type="entry name" value="Arc_rbn_hlx_hlx"/>
</dbReference>
<evidence type="ECO:0000313" key="2">
    <source>
        <dbReference type="EMBL" id="EMS79927.1"/>
    </source>
</evidence>
<dbReference type="Proteomes" id="UP000014216">
    <property type="component" value="Unassembled WGS sequence"/>
</dbReference>
<dbReference type="AlphaFoldDB" id="S0G5S8"/>
<dbReference type="EMBL" id="APJX01000003">
    <property type="protein sequence ID" value="EMS79927.1"/>
    <property type="molecule type" value="Genomic_DNA"/>
</dbReference>
<dbReference type="OrthoDB" id="5521193at2"/>
<dbReference type="InterPro" id="IPR010985">
    <property type="entry name" value="Ribbon_hlx_hlx"/>
</dbReference>
<proteinExistence type="predicted"/>
<evidence type="ECO:0000259" key="1">
    <source>
        <dbReference type="Pfam" id="PF01402"/>
    </source>
</evidence>
<dbReference type="Pfam" id="PF01402">
    <property type="entry name" value="RHH_1"/>
    <property type="match status" value="1"/>
</dbReference>
<accession>S0G5S8</accession>
<name>S0G5S8_9BACT</name>
<feature type="domain" description="Ribbon-helix-helix protein CopG" evidence="1">
    <location>
        <begin position="7"/>
        <end position="40"/>
    </location>
</feature>
<keyword evidence="3" id="KW-1185">Reference proteome</keyword>
<reference evidence="2 3" key="1">
    <citation type="journal article" date="2013" name="Genome Announc.">
        <title>Draft Genome Sequence of Desulfotignum phosphitoxidans DSM 13687 Strain FiPS-3.</title>
        <authorList>
            <person name="Poehlein A."/>
            <person name="Daniel R."/>
            <person name="Simeonova D.D."/>
        </authorList>
    </citation>
    <scope>NUCLEOTIDE SEQUENCE [LARGE SCALE GENOMIC DNA]</scope>
    <source>
        <strain evidence="2 3">DSM 13687</strain>
    </source>
</reference>
<dbReference type="SUPFAM" id="SSF47598">
    <property type="entry name" value="Ribbon-helix-helix"/>
    <property type="match status" value="1"/>
</dbReference>